<organism evidence="7 8">
    <name type="scientific">Babesia ovis</name>
    <dbReference type="NCBI Taxonomy" id="5869"/>
    <lineage>
        <taxon>Eukaryota</taxon>
        <taxon>Sar</taxon>
        <taxon>Alveolata</taxon>
        <taxon>Apicomplexa</taxon>
        <taxon>Aconoidasida</taxon>
        <taxon>Piroplasmida</taxon>
        <taxon>Babesiidae</taxon>
        <taxon>Babesia</taxon>
    </lineage>
</organism>
<dbReference type="InterPro" id="IPR000555">
    <property type="entry name" value="JAMM/MPN+_dom"/>
</dbReference>
<dbReference type="GO" id="GO:0033290">
    <property type="term" value="C:eukaryotic 48S preinitiation complex"/>
    <property type="evidence" value="ECO:0007669"/>
    <property type="project" value="UniProtKB-UniRule"/>
</dbReference>
<evidence type="ECO:0000259" key="6">
    <source>
        <dbReference type="PROSITE" id="PS50249"/>
    </source>
</evidence>
<evidence type="ECO:0000256" key="3">
    <source>
        <dbReference type="ARBA" id="ARBA00022917"/>
    </source>
</evidence>
<feature type="compositionally biased region" description="Low complexity" evidence="5">
    <location>
        <begin position="16"/>
        <end position="30"/>
    </location>
</feature>
<comment type="similarity">
    <text evidence="4">Belongs to the eIF-3 subunit H family.</text>
</comment>
<dbReference type="InterPro" id="IPR037518">
    <property type="entry name" value="MPN"/>
</dbReference>
<comment type="subcellular location">
    <subcellularLocation>
        <location evidence="4">Cytoplasm</location>
    </subcellularLocation>
</comment>
<dbReference type="Pfam" id="PF19445">
    <property type="entry name" value="eIF3h_C"/>
    <property type="match status" value="1"/>
</dbReference>
<dbReference type="GO" id="GO:0001732">
    <property type="term" value="P:formation of cytoplasmic translation initiation complex"/>
    <property type="evidence" value="ECO:0007669"/>
    <property type="project" value="UniProtKB-UniRule"/>
</dbReference>
<dbReference type="GO" id="GO:0008237">
    <property type="term" value="F:metallopeptidase activity"/>
    <property type="evidence" value="ECO:0007669"/>
    <property type="project" value="InterPro"/>
</dbReference>
<accession>A0A9W5T8C2</accession>
<dbReference type="GO" id="GO:0005852">
    <property type="term" value="C:eukaryotic translation initiation factor 3 complex"/>
    <property type="evidence" value="ECO:0007669"/>
    <property type="project" value="UniProtKB-UniRule"/>
</dbReference>
<gene>
    <name evidence="7" type="ORF">BaOVIS_006880</name>
</gene>
<feature type="domain" description="MPN" evidence="6">
    <location>
        <begin position="43"/>
        <end position="194"/>
    </location>
</feature>
<dbReference type="GO" id="GO:0016282">
    <property type="term" value="C:eukaryotic 43S preinitiation complex"/>
    <property type="evidence" value="ECO:0007669"/>
    <property type="project" value="UniProtKB-UniRule"/>
</dbReference>
<sequence length="377" mass="42676">MDFPANKYSRMTPVRSPAMAPSMASADSASTGKPASSFRDTYVEIDSLALIKALKHCKDNYPVPVNGQLLGLDVGDKLEVTNCLPYPQKRDIYNALNRDKSAANMTEKELEEKADDEFVKYQDKMIDLLHDIHVDCFAIGWYQTLHFGDVQSKEVIDNLVIYQESVDKAIMLGFDPMSSTGEISFKAYRASDQLLELYHSSQGDITNFNTLKGTQILVEVPIVVKNSILAECFLSQYVFDHPAQNVSVFDILDADHNKYLAHNLEFLSHSLEALCDNQEKFFRYQRELAKVTHQHKQMVERRRLENEQGRLKGEPILPLPELDLSSLKKIEKPSQLSTIVMSNECATHTKDVSALCFDNIAKMSLLFHRISANSESK</sequence>
<evidence type="ECO:0000256" key="5">
    <source>
        <dbReference type="SAM" id="MobiDB-lite"/>
    </source>
</evidence>
<evidence type="ECO:0000313" key="7">
    <source>
        <dbReference type="EMBL" id="GFE53284.1"/>
    </source>
</evidence>
<evidence type="ECO:0000256" key="2">
    <source>
        <dbReference type="ARBA" id="ARBA00022540"/>
    </source>
</evidence>
<dbReference type="PANTHER" id="PTHR10410">
    <property type="entry name" value="EUKARYOTIC TRANSLATION INITIATION FACTOR 3 -RELATED"/>
    <property type="match status" value="1"/>
</dbReference>
<evidence type="ECO:0000256" key="4">
    <source>
        <dbReference type="HAMAP-Rule" id="MF_03007"/>
    </source>
</evidence>
<comment type="subunit">
    <text evidence="4">Component of the eukaryotic translation initiation factor 3 (eIF-3) complex.</text>
</comment>
<dbReference type="HAMAP" id="MF_03007">
    <property type="entry name" value="eIF3h"/>
    <property type="match status" value="1"/>
</dbReference>
<dbReference type="AlphaFoldDB" id="A0A9W5T8C2"/>
<dbReference type="CDD" id="cd08065">
    <property type="entry name" value="MPN_eIF3h"/>
    <property type="match status" value="1"/>
</dbReference>
<keyword evidence="1 4" id="KW-0963">Cytoplasm</keyword>
<dbReference type="EMBL" id="BLIY01000006">
    <property type="protein sequence ID" value="GFE53284.1"/>
    <property type="molecule type" value="Genomic_DNA"/>
</dbReference>
<comment type="caution">
    <text evidence="7">The sequence shown here is derived from an EMBL/GenBank/DDBJ whole genome shotgun (WGS) entry which is preliminary data.</text>
</comment>
<reference evidence="7" key="1">
    <citation type="submission" date="2019-12" db="EMBL/GenBank/DDBJ databases">
        <title>Genome sequence of Babesia ovis.</title>
        <authorList>
            <person name="Yamagishi J."/>
            <person name="Sevinc F."/>
            <person name="Xuan X."/>
        </authorList>
    </citation>
    <scope>NUCLEOTIDE SEQUENCE</scope>
    <source>
        <strain evidence="7">Selcuk</strain>
    </source>
</reference>
<dbReference type="Proteomes" id="UP001057455">
    <property type="component" value="Unassembled WGS sequence"/>
</dbReference>
<name>A0A9W5T8C2_BABOV</name>
<keyword evidence="2 4" id="KW-0396">Initiation factor</keyword>
<dbReference type="GO" id="GO:0003743">
    <property type="term" value="F:translation initiation factor activity"/>
    <property type="evidence" value="ECO:0007669"/>
    <property type="project" value="UniProtKB-UniRule"/>
</dbReference>
<keyword evidence="3 4" id="KW-0648">Protein biosynthesis</keyword>
<dbReference type="OrthoDB" id="10265695at2759"/>
<evidence type="ECO:0000313" key="8">
    <source>
        <dbReference type="Proteomes" id="UP001057455"/>
    </source>
</evidence>
<proteinExistence type="inferred from homology"/>
<evidence type="ECO:0000256" key="1">
    <source>
        <dbReference type="ARBA" id="ARBA00022490"/>
    </source>
</evidence>
<dbReference type="Pfam" id="PF01398">
    <property type="entry name" value="JAB"/>
    <property type="match status" value="1"/>
</dbReference>
<keyword evidence="8" id="KW-1185">Reference proteome</keyword>
<comment type="function">
    <text evidence="4">Component of the eukaryotic translation initiation factor 3 (eIF-3) complex, which is involved in protein synthesis of a specialized repertoire of mRNAs and, together with other initiation factors, stimulates binding of mRNA and methionyl-tRNAi to the 40S ribosome. The eIF-3 complex specifically targets and initiates translation of a subset of mRNAs involved in cell proliferation.</text>
</comment>
<dbReference type="InterPro" id="IPR050242">
    <property type="entry name" value="JAMM_MPN+_peptidase_M67A"/>
</dbReference>
<dbReference type="InterPro" id="IPR045810">
    <property type="entry name" value="eIF3h_C"/>
</dbReference>
<dbReference type="InterPro" id="IPR027524">
    <property type="entry name" value="eIF3h"/>
</dbReference>
<dbReference type="SMART" id="SM00232">
    <property type="entry name" value="JAB_MPN"/>
    <property type="match status" value="1"/>
</dbReference>
<dbReference type="Gene3D" id="3.40.140.10">
    <property type="entry name" value="Cytidine Deaminase, domain 2"/>
    <property type="match status" value="1"/>
</dbReference>
<dbReference type="PROSITE" id="PS50249">
    <property type="entry name" value="MPN"/>
    <property type="match status" value="1"/>
</dbReference>
<feature type="region of interest" description="Disordered" evidence="5">
    <location>
        <begin position="1"/>
        <end position="33"/>
    </location>
</feature>
<protein>
    <recommendedName>
        <fullName evidence="4">Eukaryotic translation initiation factor 3 subunit H</fullName>
        <shortName evidence="4">eIF3h</shortName>
    </recommendedName>
</protein>